<proteinExistence type="predicted"/>
<feature type="transmembrane region" description="Helical" evidence="1">
    <location>
        <begin position="271"/>
        <end position="290"/>
    </location>
</feature>
<feature type="transmembrane region" description="Helical" evidence="1">
    <location>
        <begin position="206"/>
        <end position="226"/>
    </location>
</feature>
<evidence type="ECO:0000256" key="1">
    <source>
        <dbReference type="SAM" id="Phobius"/>
    </source>
</evidence>
<evidence type="ECO:0000313" key="4">
    <source>
        <dbReference type="Proteomes" id="UP000657421"/>
    </source>
</evidence>
<feature type="transmembrane region" description="Helical" evidence="1">
    <location>
        <begin position="246"/>
        <end position="264"/>
    </location>
</feature>
<comment type="caution">
    <text evidence="3">The sequence shown here is derived from an EMBL/GenBank/DDBJ whole genome shotgun (WGS) entry which is preliminary data.</text>
</comment>
<dbReference type="InterPro" id="IPR052734">
    <property type="entry name" value="Nod_factor_acetyltransferase"/>
</dbReference>
<evidence type="ECO:0000313" key="3">
    <source>
        <dbReference type="EMBL" id="MBC8572787.1"/>
    </source>
</evidence>
<feature type="transmembrane region" description="Helical" evidence="1">
    <location>
        <begin position="37"/>
        <end position="55"/>
    </location>
</feature>
<feature type="transmembrane region" description="Helical" evidence="1">
    <location>
        <begin position="76"/>
        <end position="98"/>
    </location>
</feature>
<keyword evidence="3" id="KW-0808">Transferase</keyword>
<feature type="transmembrane region" description="Helical" evidence="1">
    <location>
        <begin position="374"/>
        <end position="394"/>
    </location>
</feature>
<feature type="transmembrane region" description="Helical" evidence="1">
    <location>
        <begin position="12"/>
        <end position="31"/>
    </location>
</feature>
<dbReference type="PANTHER" id="PTHR37312:SF1">
    <property type="entry name" value="MEMBRANE-BOUND ACYLTRANSFERASE YKRP-RELATED"/>
    <property type="match status" value="1"/>
</dbReference>
<name>A0ABR7NAG1_9FIRM</name>
<reference evidence="3 4" key="1">
    <citation type="submission" date="2020-08" db="EMBL/GenBank/DDBJ databases">
        <title>Genome public.</title>
        <authorList>
            <person name="Liu C."/>
            <person name="Sun Q."/>
        </authorList>
    </citation>
    <scope>NUCLEOTIDE SEQUENCE [LARGE SCALE GENOMIC DNA]</scope>
    <source>
        <strain evidence="3 4">NSJ-46</strain>
    </source>
</reference>
<keyword evidence="4" id="KW-1185">Reference proteome</keyword>
<feature type="transmembrane region" description="Helical" evidence="1">
    <location>
        <begin position="118"/>
        <end position="141"/>
    </location>
</feature>
<dbReference type="GO" id="GO:0016746">
    <property type="term" value="F:acyltransferase activity"/>
    <property type="evidence" value="ECO:0007669"/>
    <property type="project" value="UniProtKB-KW"/>
</dbReference>
<dbReference type="Pfam" id="PF01757">
    <property type="entry name" value="Acyl_transf_3"/>
    <property type="match status" value="1"/>
</dbReference>
<evidence type="ECO:0000259" key="2">
    <source>
        <dbReference type="Pfam" id="PF01757"/>
    </source>
</evidence>
<keyword evidence="3" id="KW-0012">Acyltransferase</keyword>
<feature type="transmembrane region" description="Helical" evidence="1">
    <location>
        <begin position="175"/>
        <end position="194"/>
    </location>
</feature>
<accession>A0ABR7NAG1</accession>
<keyword evidence="1" id="KW-1133">Transmembrane helix</keyword>
<dbReference type="RefSeq" id="WP_249307814.1">
    <property type="nucleotide sequence ID" value="NZ_JACRSZ010000005.1"/>
</dbReference>
<dbReference type="Proteomes" id="UP000657421">
    <property type="component" value="Unassembled WGS sequence"/>
</dbReference>
<keyword evidence="1" id="KW-0472">Membrane</keyword>
<gene>
    <name evidence="3" type="ORF">H8716_06760</name>
</gene>
<feature type="transmembrane region" description="Helical" evidence="1">
    <location>
        <begin position="310"/>
        <end position="331"/>
    </location>
</feature>
<feature type="transmembrane region" description="Helical" evidence="1">
    <location>
        <begin position="343"/>
        <end position="362"/>
    </location>
</feature>
<feature type="domain" description="Acyltransferase 3" evidence="2">
    <location>
        <begin position="11"/>
        <end position="325"/>
    </location>
</feature>
<dbReference type="PANTHER" id="PTHR37312">
    <property type="entry name" value="MEMBRANE-BOUND ACYLTRANSFERASE YKRP-RELATED"/>
    <property type="match status" value="1"/>
</dbReference>
<keyword evidence="1" id="KW-0812">Transmembrane</keyword>
<organism evidence="3 4">
    <name type="scientific">Jingyaoa shaoxingensis</name>
    <dbReference type="NCBI Taxonomy" id="2763671"/>
    <lineage>
        <taxon>Bacteria</taxon>
        <taxon>Bacillati</taxon>
        <taxon>Bacillota</taxon>
        <taxon>Clostridia</taxon>
        <taxon>Lachnospirales</taxon>
        <taxon>Lachnospiraceae</taxon>
        <taxon>Jingyaoa</taxon>
    </lineage>
</organism>
<protein>
    <submittedName>
        <fullName evidence="3">Acyltransferase family protein</fullName>
    </submittedName>
</protein>
<feature type="transmembrane region" description="Helical" evidence="1">
    <location>
        <begin position="153"/>
        <end position="169"/>
    </location>
</feature>
<dbReference type="InterPro" id="IPR002656">
    <property type="entry name" value="Acyl_transf_3_dom"/>
</dbReference>
<sequence length="410" mass="47346">MMGVNKKERIVWIDQLRGIAMYLVVLGHVALPKEAQSVIYSFHMPLFFIISGLTLNDEKIRRTPIKEYIWNKIQKLIIPYFWMCFAVFPLWYFAWHYLKNIKRGVGDALYGIFIGNGVIVPSTSNALYFLLVLFLADVLYAVIQKYAGIDKKYVILAIVMCLCIGYLDQGVTHIWHFNVAFTAIVFMYVGKCFMDYYKSHESIRFVPFRNVGYFGCIAVLLVTGAITHQLNGRVSMTANKFGNSVIFYYMTALSFSFAVILIVMKMPVIKILKYIGQNTLLYVGVHLPILRIFENAYPDIFLKYQYSIPFSVVLFLGMALLCILVNSFFPYICGKKNEKYKEAVYIGKFVLLFECFIIPVFGLIRRCGLWKHDVIHMMFVALATGICSVLFLVITQKHIPFIYMEKKENS</sequence>
<dbReference type="EMBL" id="JACRSZ010000005">
    <property type="protein sequence ID" value="MBC8572787.1"/>
    <property type="molecule type" value="Genomic_DNA"/>
</dbReference>